<dbReference type="Proteomes" id="UP000646548">
    <property type="component" value="Unassembled WGS sequence"/>
</dbReference>
<reference evidence="1" key="1">
    <citation type="journal article" name="BMC Genomics">
        <title>Long-read sequencing and de novo genome assembly of marine medaka (Oryzias melastigma).</title>
        <authorList>
            <person name="Liang P."/>
            <person name="Saqib H.S.A."/>
            <person name="Ni X."/>
            <person name="Shen Y."/>
        </authorList>
    </citation>
    <scope>NUCLEOTIDE SEQUENCE</scope>
    <source>
        <strain evidence="1">Bigg-433</strain>
    </source>
</reference>
<sequence>MKAEITGRVCLSELKLMQLCPIKDIRNRENCDKTDSIQKASAAERMYCSTCKSQSRSCTSITIKQCLNVVLGLVALPFKQDSGRSWLFPPAGPQLVLSFQPSPVYPKTLWPQQKEICLVPSFQTEIFI</sequence>
<accession>A0A834CKY8</accession>
<proteinExistence type="predicted"/>
<gene>
    <name evidence="1" type="ORF">FQA47_017567</name>
</gene>
<name>A0A834CKY8_ORYME</name>
<dbReference type="EMBL" id="WKFB01000156">
    <property type="protein sequence ID" value="KAF6733573.1"/>
    <property type="molecule type" value="Genomic_DNA"/>
</dbReference>
<comment type="caution">
    <text evidence="1">The sequence shown here is derived from an EMBL/GenBank/DDBJ whole genome shotgun (WGS) entry which is preliminary data.</text>
</comment>
<evidence type="ECO:0000313" key="2">
    <source>
        <dbReference type="Proteomes" id="UP000646548"/>
    </source>
</evidence>
<organism evidence="1 2">
    <name type="scientific">Oryzias melastigma</name>
    <name type="common">Marine medaka</name>
    <dbReference type="NCBI Taxonomy" id="30732"/>
    <lineage>
        <taxon>Eukaryota</taxon>
        <taxon>Metazoa</taxon>
        <taxon>Chordata</taxon>
        <taxon>Craniata</taxon>
        <taxon>Vertebrata</taxon>
        <taxon>Euteleostomi</taxon>
        <taxon>Actinopterygii</taxon>
        <taxon>Neopterygii</taxon>
        <taxon>Teleostei</taxon>
        <taxon>Neoteleostei</taxon>
        <taxon>Acanthomorphata</taxon>
        <taxon>Ovalentaria</taxon>
        <taxon>Atherinomorphae</taxon>
        <taxon>Beloniformes</taxon>
        <taxon>Adrianichthyidae</taxon>
        <taxon>Oryziinae</taxon>
        <taxon>Oryzias</taxon>
    </lineage>
</organism>
<evidence type="ECO:0000313" key="1">
    <source>
        <dbReference type="EMBL" id="KAF6733573.1"/>
    </source>
</evidence>
<protein>
    <submittedName>
        <fullName evidence="1">Uncharacterized protein</fullName>
    </submittedName>
</protein>
<dbReference type="AlphaFoldDB" id="A0A834CKY8"/>